<geneLocation type="plasmid" evidence="3">
    <name>pTi_CFBP2788</name>
</geneLocation>
<feature type="transmembrane region" description="Helical" evidence="1">
    <location>
        <begin position="67"/>
        <end position="85"/>
    </location>
</feature>
<keyword evidence="1" id="KW-1133">Transmembrane helix</keyword>
<dbReference type="NCBIfam" id="NF033634">
    <property type="entry name" value="SLATT_1"/>
    <property type="match status" value="1"/>
</dbReference>
<keyword evidence="1" id="KW-0472">Membrane</keyword>
<dbReference type="RefSeq" id="WP_012478043.1">
    <property type="nucleotide sequence ID" value="NZ_CP067035.1"/>
</dbReference>
<name>A0A2Z2PKG8_9HYPH</name>
<evidence type="ECO:0000259" key="2">
    <source>
        <dbReference type="Pfam" id="PF18181"/>
    </source>
</evidence>
<feature type="transmembrane region" description="Helical" evidence="1">
    <location>
        <begin position="40"/>
        <end position="61"/>
    </location>
</feature>
<proteinExistence type="predicted"/>
<dbReference type="AlphaFoldDB" id="A0A2Z2PKG8"/>
<keyword evidence="3" id="KW-0614">Plasmid</keyword>
<keyword evidence="1" id="KW-0812">Transmembrane</keyword>
<reference evidence="3" key="1">
    <citation type="submission" date="2016-10" db="EMBL/GenBank/DDBJ databases">
        <title>Agrobacterium Ti plasmids: Classification based on T-DNA and Vir regions organization.</title>
        <authorList>
            <person name="Nabi N."/>
            <person name="Vial L."/>
            <person name="Ben Hafsa A."/>
            <person name="Chapulliot D."/>
            <person name="Berard A."/>
            <person name="Chauveau A."/>
            <person name="Le Paslier M.-C."/>
            <person name="Harzallah Skhiri F."/>
            <person name="Brunel D."/>
            <person name="Nesme X."/>
            <person name="Chaouachi M."/>
        </authorList>
    </citation>
    <scope>NUCLEOTIDE SEQUENCE</scope>
    <source>
        <strain evidence="3">CFBP2788</strain>
        <plasmid evidence="3">pTi_CFBP2788</plasmid>
    </source>
</reference>
<dbReference type="Pfam" id="PF18181">
    <property type="entry name" value="SLATT_1"/>
    <property type="match status" value="1"/>
</dbReference>
<sequence>MYRKDKTIQADVFTTASAYYSTVRQGYREKADHNKLESQLCFSVIIASTLTAPLFVTLGTGDLWAKGVPSALSVLAGGLTSWLQLRKPQRLWMIYRRAQRELEEHKANFDFRDGEFADCADADQLLARKVTSVSRWVHDAWEGLVPEQESLANSKSFENSKSE</sequence>
<feature type="domain" description="SMODS and SLOG-associating 2TM effector" evidence="2">
    <location>
        <begin position="27"/>
        <end position="110"/>
    </location>
</feature>
<evidence type="ECO:0000313" key="3">
    <source>
        <dbReference type="EMBL" id="ASK41945.1"/>
    </source>
</evidence>
<dbReference type="EMBL" id="KY000032">
    <property type="protein sequence ID" value="ASK41945.1"/>
    <property type="molecule type" value="Genomic_DNA"/>
</dbReference>
<accession>A0A2Z2PKG8</accession>
<dbReference type="InterPro" id="IPR040884">
    <property type="entry name" value="SLATT_1"/>
</dbReference>
<organism evidence="3">
    <name type="scientific">Agrobacterium fabrum</name>
    <dbReference type="NCBI Taxonomy" id="1176649"/>
    <lineage>
        <taxon>Bacteria</taxon>
        <taxon>Pseudomonadati</taxon>
        <taxon>Pseudomonadota</taxon>
        <taxon>Alphaproteobacteria</taxon>
        <taxon>Hyphomicrobiales</taxon>
        <taxon>Rhizobiaceae</taxon>
        <taxon>Rhizobium/Agrobacterium group</taxon>
        <taxon>Agrobacterium</taxon>
        <taxon>Agrobacterium tumefaciens complex</taxon>
    </lineage>
</organism>
<protein>
    <recommendedName>
        <fullName evidence="2">SMODS and SLOG-associating 2TM effector domain-containing protein</fullName>
    </recommendedName>
</protein>
<evidence type="ECO:0000256" key="1">
    <source>
        <dbReference type="SAM" id="Phobius"/>
    </source>
</evidence>